<dbReference type="AlphaFoldDB" id="A0A5C5XHZ9"/>
<proteinExistence type="inferred from homology"/>
<accession>A0A5C5XHZ9</accession>
<keyword evidence="4" id="KW-1185">Reference proteome</keyword>
<dbReference type="PANTHER" id="PTHR34977:SF1">
    <property type="entry name" value="UPF0337 PROTEIN YJBJ"/>
    <property type="match status" value="1"/>
</dbReference>
<dbReference type="Proteomes" id="UP000316095">
    <property type="component" value="Unassembled WGS sequence"/>
</dbReference>
<dbReference type="PANTHER" id="PTHR34977">
    <property type="entry name" value="UPF0337 PROTEIN YJBJ"/>
    <property type="match status" value="1"/>
</dbReference>
<evidence type="ECO:0000313" key="3">
    <source>
        <dbReference type="EMBL" id="TWT62434.1"/>
    </source>
</evidence>
<dbReference type="EMBL" id="SJPG01000001">
    <property type="protein sequence ID" value="TWT62434.1"/>
    <property type="molecule type" value="Genomic_DNA"/>
</dbReference>
<evidence type="ECO:0000256" key="1">
    <source>
        <dbReference type="ARBA" id="ARBA00009129"/>
    </source>
</evidence>
<dbReference type="Gene3D" id="1.10.1470.10">
    <property type="entry name" value="YjbJ"/>
    <property type="match status" value="1"/>
</dbReference>
<evidence type="ECO:0000259" key="2">
    <source>
        <dbReference type="Pfam" id="PF05532"/>
    </source>
</evidence>
<name>A0A5C5XHZ9_9PLAN</name>
<sequence length="90" mass="10378">MPQWRRWSGCFNCSDSCCAGANLRSPVCCKNVLEIERVQAQQKWGDLTDDDLDKIDGRREEVVGVIQERYGKDKEEAEREVQEFESSCNC</sequence>
<feature type="domain" description="CsbD-like" evidence="2">
    <location>
        <begin position="40"/>
        <end position="79"/>
    </location>
</feature>
<dbReference type="Pfam" id="PF05532">
    <property type="entry name" value="CsbD"/>
    <property type="match status" value="1"/>
</dbReference>
<reference evidence="3 4" key="1">
    <citation type="submission" date="2019-02" db="EMBL/GenBank/DDBJ databases">
        <title>Deep-cultivation of Planctomycetes and their phenomic and genomic characterization uncovers novel biology.</title>
        <authorList>
            <person name="Wiegand S."/>
            <person name="Jogler M."/>
            <person name="Boedeker C."/>
            <person name="Pinto D."/>
            <person name="Vollmers J."/>
            <person name="Rivas-Marin E."/>
            <person name="Kohn T."/>
            <person name="Peeters S.H."/>
            <person name="Heuer A."/>
            <person name="Rast P."/>
            <person name="Oberbeckmann S."/>
            <person name="Bunk B."/>
            <person name="Jeske O."/>
            <person name="Meyerdierks A."/>
            <person name="Storesund J.E."/>
            <person name="Kallscheuer N."/>
            <person name="Luecker S."/>
            <person name="Lage O.M."/>
            <person name="Pohl T."/>
            <person name="Merkel B.J."/>
            <person name="Hornburger P."/>
            <person name="Mueller R.-W."/>
            <person name="Bruemmer F."/>
            <person name="Labrenz M."/>
            <person name="Spormann A.M."/>
            <person name="Op Den Camp H."/>
            <person name="Overmann J."/>
            <person name="Amann R."/>
            <person name="Jetten M.S.M."/>
            <person name="Mascher T."/>
            <person name="Medema M.H."/>
            <person name="Devos D.P."/>
            <person name="Kaster A.-K."/>
            <person name="Ovreas L."/>
            <person name="Rohde M."/>
            <person name="Galperin M.Y."/>
            <person name="Jogler C."/>
        </authorList>
    </citation>
    <scope>NUCLEOTIDE SEQUENCE [LARGE SCALE GENOMIC DNA]</scope>
    <source>
        <strain evidence="3 4">Pan54</strain>
    </source>
</reference>
<protein>
    <recommendedName>
        <fullName evidence="2">CsbD-like domain-containing protein</fullName>
    </recommendedName>
</protein>
<organism evidence="3 4">
    <name type="scientific">Rubinisphaera italica</name>
    <dbReference type="NCBI Taxonomy" id="2527969"/>
    <lineage>
        <taxon>Bacteria</taxon>
        <taxon>Pseudomonadati</taxon>
        <taxon>Planctomycetota</taxon>
        <taxon>Planctomycetia</taxon>
        <taxon>Planctomycetales</taxon>
        <taxon>Planctomycetaceae</taxon>
        <taxon>Rubinisphaera</taxon>
    </lineage>
</organism>
<evidence type="ECO:0000313" key="4">
    <source>
        <dbReference type="Proteomes" id="UP000316095"/>
    </source>
</evidence>
<dbReference type="SUPFAM" id="SSF69047">
    <property type="entry name" value="Hypothetical protein YjbJ"/>
    <property type="match status" value="1"/>
</dbReference>
<comment type="caution">
    <text evidence="3">The sequence shown here is derived from an EMBL/GenBank/DDBJ whole genome shotgun (WGS) entry which is preliminary data.</text>
</comment>
<comment type="similarity">
    <text evidence="1">Belongs to the UPF0337 (CsbD) family.</text>
</comment>
<dbReference type="InterPro" id="IPR050423">
    <property type="entry name" value="UPF0337_stress_rsp"/>
</dbReference>
<gene>
    <name evidence="3" type="ORF">Pan54_31760</name>
</gene>
<dbReference type="InterPro" id="IPR036629">
    <property type="entry name" value="YjbJ_sf"/>
</dbReference>
<dbReference type="InterPro" id="IPR008462">
    <property type="entry name" value="CsbD"/>
</dbReference>